<keyword evidence="1" id="KW-1133">Transmembrane helix</keyword>
<proteinExistence type="predicted"/>
<organism evidence="2 3">
    <name type="scientific">Parvimonas parva</name>
    <dbReference type="NCBI Taxonomy" id="2769485"/>
    <lineage>
        <taxon>Bacteria</taxon>
        <taxon>Bacillati</taxon>
        <taxon>Bacillota</taxon>
        <taxon>Tissierellia</taxon>
        <taxon>Tissierellales</taxon>
        <taxon>Peptoniphilaceae</taxon>
        <taxon>Parvimonas</taxon>
    </lineage>
</organism>
<accession>A0ABS1CC58</accession>
<dbReference type="EMBL" id="JACVDA010000028">
    <property type="protein sequence ID" value="MBK1469170.1"/>
    <property type="molecule type" value="Genomic_DNA"/>
</dbReference>
<dbReference type="RefSeq" id="WP_201275995.1">
    <property type="nucleotide sequence ID" value="NZ_JACVDA010000028.1"/>
</dbReference>
<keyword evidence="3" id="KW-1185">Reference proteome</keyword>
<protein>
    <submittedName>
        <fullName evidence="2">Uncharacterized protein</fullName>
    </submittedName>
</protein>
<keyword evidence="1" id="KW-0812">Transmembrane</keyword>
<name>A0ABS1CC58_9FIRM</name>
<comment type="caution">
    <text evidence="2">The sequence shown here is derived from an EMBL/GenBank/DDBJ whole genome shotgun (WGS) entry which is preliminary data.</text>
</comment>
<reference evidence="2 3" key="1">
    <citation type="submission" date="2020-09" db="EMBL/GenBank/DDBJ databases">
        <title>Parvimonas S3374 sp. nov.</title>
        <authorList>
            <person name="Buhl M."/>
        </authorList>
    </citation>
    <scope>NUCLEOTIDE SEQUENCE [LARGE SCALE GENOMIC DNA]</scope>
    <source>
        <strain evidence="2 3">S3374</strain>
    </source>
</reference>
<feature type="transmembrane region" description="Helical" evidence="1">
    <location>
        <begin position="7"/>
        <end position="24"/>
    </location>
</feature>
<gene>
    <name evidence="2" type="ORF">IBJ83_07700</name>
</gene>
<evidence type="ECO:0000313" key="3">
    <source>
        <dbReference type="Proteomes" id="UP000823123"/>
    </source>
</evidence>
<dbReference type="Proteomes" id="UP000823123">
    <property type="component" value="Unassembled WGS sequence"/>
</dbReference>
<keyword evidence="1" id="KW-0472">Membrane</keyword>
<evidence type="ECO:0000313" key="2">
    <source>
        <dbReference type="EMBL" id="MBK1469170.1"/>
    </source>
</evidence>
<evidence type="ECO:0000256" key="1">
    <source>
        <dbReference type="SAM" id="Phobius"/>
    </source>
</evidence>
<sequence length="214" mass="25343">MKNYSKYIFSLLFICLSAYVFMNYENVNGDMKTIYELKPITVYQLDEKYDENASDEEKMNDALYFVSNKVSDEVVNFFKENFIKVKENEFKEFFKDSNVYFDENLPIELCQPYSFVDNHYVAFIKQKNNIIAYPIVSYESGRLNFQMTTGYAIDDMAVILKDKGVFIRENKKITTKNTVQSELIYKKTLKKHIPKDKIPYNVLKTIEIIKLNKN</sequence>